<evidence type="ECO:0000313" key="2">
    <source>
        <dbReference type="Proteomes" id="UP000310541"/>
    </source>
</evidence>
<protein>
    <submittedName>
        <fullName evidence="1">Uncharacterized protein</fullName>
    </submittedName>
</protein>
<name>A0A4U1MLN3_9BACL</name>
<accession>A0A4U1MLN3</accession>
<sequence length="198" mass="20409">MDVNGEQLIITGAWIQTIGAGVASIGNTLIATENEDSENVGGELYVLGNAIEATGNAIKAIGRTNNLTKNNEDETLGTMGAWFQAAGNLTNVIGGSEALTGKKEEGLKIDILGDVVQSTGAAFEATISSISDSAYAGLITTGQRIQSFAVAIEAIGLLYIKRGKVKLGQQIVAIGSYGQTAGAALAAIGFTKRFNIKE</sequence>
<reference evidence="1 2" key="1">
    <citation type="submission" date="2019-04" db="EMBL/GenBank/DDBJ databases">
        <title>Genome sequence of Bacillus hwajinpoensis strain Y2.</title>
        <authorList>
            <person name="Fair J.L."/>
            <person name="Maclea K.S."/>
        </authorList>
    </citation>
    <scope>NUCLEOTIDE SEQUENCE [LARGE SCALE GENOMIC DNA]</scope>
    <source>
        <strain evidence="1 2">Y2</strain>
    </source>
</reference>
<dbReference type="AlphaFoldDB" id="A0A4U1MLN3"/>
<dbReference type="EMBL" id="SWFM01000001">
    <property type="protein sequence ID" value="TKD71360.1"/>
    <property type="molecule type" value="Genomic_DNA"/>
</dbReference>
<organism evidence="1 2">
    <name type="scientific">Guptibacillus hwajinpoensis</name>
    <dbReference type="NCBI Taxonomy" id="208199"/>
    <lineage>
        <taxon>Bacteria</taxon>
        <taxon>Bacillati</taxon>
        <taxon>Bacillota</taxon>
        <taxon>Bacilli</taxon>
        <taxon>Bacillales</taxon>
        <taxon>Guptibacillaceae</taxon>
        <taxon>Guptibacillus</taxon>
    </lineage>
</organism>
<dbReference type="Proteomes" id="UP000310541">
    <property type="component" value="Unassembled WGS sequence"/>
</dbReference>
<gene>
    <name evidence="1" type="ORF">FBF83_00675</name>
</gene>
<dbReference type="Pfam" id="PF22116">
    <property type="entry name" value="DUF6944"/>
    <property type="match status" value="1"/>
</dbReference>
<comment type="caution">
    <text evidence="1">The sequence shown here is derived from an EMBL/GenBank/DDBJ whole genome shotgun (WGS) entry which is preliminary data.</text>
</comment>
<evidence type="ECO:0000313" key="1">
    <source>
        <dbReference type="EMBL" id="TKD71360.1"/>
    </source>
</evidence>
<proteinExistence type="predicted"/>
<dbReference type="RefSeq" id="WP_136945237.1">
    <property type="nucleotide sequence ID" value="NZ_SWFM01000001.1"/>
</dbReference>
<dbReference type="InterPro" id="IPR054224">
    <property type="entry name" value="DUF6944"/>
</dbReference>
<dbReference type="OrthoDB" id="2869857at2"/>